<evidence type="ECO:0000256" key="4">
    <source>
        <dbReference type="SAM" id="SignalP"/>
    </source>
</evidence>
<dbReference type="GO" id="GO:0043248">
    <property type="term" value="P:proteasome assembly"/>
    <property type="evidence" value="ECO:0007669"/>
    <property type="project" value="InterPro"/>
</dbReference>
<dbReference type="OrthoDB" id="15001at2759"/>
<feature type="signal peptide" evidence="4">
    <location>
        <begin position="1"/>
        <end position="20"/>
    </location>
</feature>
<dbReference type="Proteomes" id="UP000053789">
    <property type="component" value="Unassembled WGS sequence"/>
</dbReference>
<dbReference type="GeneID" id="27694411"/>
<reference evidence="5" key="1">
    <citation type="submission" date="2015-01" db="EMBL/GenBank/DDBJ databases">
        <title>The Genome Sequence of Cladophialophora bantiana CBS 173.52.</title>
        <authorList>
            <consortium name="The Broad Institute Genomics Platform"/>
            <person name="Cuomo C."/>
            <person name="de Hoog S."/>
            <person name="Gorbushina A."/>
            <person name="Stielow B."/>
            <person name="Teixiera M."/>
            <person name="Abouelleil A."/>
            <person name="Chapman S.B."/>
            <person name="Priest M."/>
            <person name="Young S.K."/>
            <person name="Wortman J."/>
            <person name="Nusbaum C."/>
            <person name="Birren B."/>
        </authorList>
    </citation>
    <scope>NUCLEOTIDE SEQUENCE [LARGE SCALE GENOMIC DNA]</scope>
    <source>
        <strain evidence="5">CBS 173.52</strain>
    </source>
</reference>
<feature type="compositionally biased region" description="Low complexity" evidence="3">
    <location>
        <begin position="279"/>
        <end position="289"/>
    </location>
</feature>
<dbReference type="RefSeq" id="XP_016624568.1">
    <property type="nucleotide sequence ID" value="XM_016759240.1"/>
</dbReference>
<evidence type="ECO:0000313" key="5">
    <source>
        <dbReference type="EMBL" id="KIW97899.1"/>
    </source>
</evidence>
<dbReference type="PANTHER" id="PTHR12828:SF3">
    <property type="entry name" value="PROTEASOME MATURATION PROTEIN"/>
    <property type="match status" value="1"/>
</dbReference>
<gene>
    <name evidence="5" type="ORF">Z519_01483</name>
</gene>
<protein>
    <submittedName>
        <fullName evidence="5">Uncharacterized protein</fullName>
    </submittedName>
</protein>
<keyword evidence="1" id="KW-0143">Chaperone</keyword>
<feature type="compositionally biased region" description="Low complexity" evidence="3">
    <location>
        <begin position="235"/>
        <end position="249"/>
    </location>
</feature>
<feature type="chain" id="PRO_5002244130" evidence="4">
    <location>
        <begin position="21"/>
        <end position="398"/>
    </location>
</feature>
<feature type="region of interest" description="Disordered" evidence="3">
    <location>
        <begin position="135"/>
        <end position="189"/>
    </location>
</feature>
<evidence type="ECO:0000313" key="6">
    <source>
        <dbReference type="Proteomes" id="UP000053789"/>
    </source>
</evidence>
<evidence type="ECO:0000256" key="1">
    <source>
        <dbReference type="ARBA" id="ARBA00023186"/>
    </source>
</evidence>
<feature type="region of interest" description="Disordered" evidence="3">
    <location>
        <begin position="229"/>
        <end position="289"/>
    </location>
</feature>
<accession>A0A0D2IMB6</accession>
<dbReference type="InterPro" id="IPR008012">
    <property type="entry name" value="Ump1"/>
</dbReference>
<proteinExistence type="inferred from homology"/>
<dbReference type="GO" id="GO:0005737">
    <property type="term" value="C:cytoplasm"/>
    <property type="evidence" value="ECO:0007669"/>
    <property type="project" value="TreeGrafter"/>
</dbReference>
<sequence>MVAFHKLAAVSALIVSLAAAAPVRNPSQLGQRIKCLALGCTHLELAPYSLAAVDMGGSDTSADRSENVGEFAEIGSSDIMIQDDTLPPRDEPETIIPDESNILVKDDIVKKPLEEHVGDETKDVDHGKREMQERLEQPGVEEEHDDTTLTPNSHRPATGSDEVPESAPLDETAPNPLLKAEERLTYKENTPTPALRYHFRGRKVLESHGKIYLLTIPRSVCLQSLRVAPPATHPTSTSNTTASKLSSSTKSKDNLDRGAPSAPGLHDTLRASLYPPPQSSQTTQTLTSTHPLESRLANWQATQEATRLQLLRRNFGIAEPLRRGMELKLVREADSFRPSVLGRPAGVHEEILTGRDMEISWEDVYAGQDGVRLAGQGGDGHGVGWMEEMERKVGMGKW</sequence>
<dbReference type="EMBL" id="KN846981">
    <property type="protein sequence ID" value="KIW97899.1"/>
    <property type="molecule type" value="Genomic_DNA"/>
</dbReference>
<dbReference type="HOGENOM" id="CLU_692614_0_0_1"/>
<dbReference type="VEuPathDB" id="FungiDB:Z519_01483"/>
<dbReference type="Pfam" id="PF05348">
    <property type="entry name" value="UMP1"/>
    <property type="match status" value="1"/>
</dbReference>
<dbReference type="AlphaFoldDB" id="A0A0D2IMB6"/>
<organism evidence="5 6">
    <name type="scientific">Cladophialophora bantiana (strain ATCC 10958 / CBS 173.52 / CDC B-1940 / NIH 8579)</name>
    <name type="common">Xylohypha bantiana</name>
    <dbReference type="NCBI Taxonomy" id="1442370"/>
    <lineage>
        <taxon>Eukaryota</taxon>
        <taxon>Fungi</taxon>
        <taxon>Dikarya</taxon>
        <taxon>Ascomycota</taxon>
        <taxon>Pezizomycotina</taxon>
        <taxon>Eurotiomycetes</taxon>
        <taxon>Chaetothyriomycetidae</taxon>
        <taxon>Chaetothyriales</taxon>
        <taxon>Herpotrichiellaceae</taxon>
        <taxon>Cladophialophora</taxon>
    </lineage>
</organism>
<name>A0A0D2IMB6_CLAB1</name>
<keyword evidence="4" id="KW-0732">Signal</keyword>
<evidence type="ECO:0000256" key="2">
    <source>
        <dbReference type="ARBA" id="ARBA00043974"/>
    </source>
</evidence>
<dbReference type="GO" id="GO:0005634">
    <property type="term" value="C:nucleus"/>
    <property type="evidence" value="ECO:0007669"/>
    <property type="project" value="TreeGrafter"/>
</dbReference>
<dbReference type="PANTHER" id="PTHR12828">
    <property type="entry name" value="PROTEASOME MATURATION PROTEIN UMP1"/>
    <property type="match status" value="1"/>
</dbReference>
<evidence type="ECO:0000256" key="3">
    <source>
        <dbReference type="SAM" id="MobiDB-lite"/>
    </source>
</evidence>
<comment type="similarity">
    <text evidence="2">Belongs to the POMP/UMP1 family.</text>
</comment>
<keyword evidence="6" id="KW-1185">Reference proteome</keyword>